<gene>
    <name evidence="3" type="ORF">DW068_12935</name>
    <name evidence="4" type="ORF">DWZ29_03545</name>
    <name evidence="2" type="ORF">DXD91_15790</name>
</gene>
<reference evidence="5 6" key="1">
    <citation type="submission" date="2018-08" db="EMBL/GenBank/DDBJ databases">
        <title>A genome reference for cultivated species of the human gut microbiota.</title>
        <authorList>
            <person name="Zou Y."/>
            <person name="Xue W."/>
            <person name="Luo G."/>
        </authorList>
    </citation>
    <scope>NUCLEOTIDE SEQUENCE [LARGE SCALE GENOMIC DNA]</scope>
    <source>
        <strain evidence="4 7">AF31-17AC</strain>
        <strain evidence="3 6">AF45-14BH</strain>
        <strain evidence="2 5">TM10-1AC</strain>
    </source>
</reference>
<dbReference type="Pfam" id="PF18936">
    <property type="entry name" value="DUF5684"/>
    <property type="match status" value="1"/>
</dbReference>
<dbReference type="Proteomes" id="UP000262524">
    <property type="component" value="Unassembled WGS sequence"/>
</dbReference>
<evidence type="ECO:0000313" key="2">
    <source>
        <dbReference type="EMBL" id="RGI75759.1"/>
    </source>
</evidence>
<dbReference type="Proteomes" id="UP000283700">
    <property type="component" value="Unassembled WGS sequence"/>
</dbReference>
<feature type="transmembrane region" description="Helical" evidence="1">
    <location>
        <begin position="54"/>
        <end position="74"/>
    </location>
</feature>
<accession>A0A374MW96</accession>
<keyword evidence="1" id="KW-0812">Transmembrane</keyword>
<feature type="transmembrane region" description="Helical" evidence="1">
    <location>
        <begin position="111"/>
        <end position="133"/>
    </location>
</feature>
<evidence type="ECO:0000313" key="3">
    <source>
        <dbReference type="EMBL" id="RHK36082.1"/>
    </source>
</evidence>
<dbReference type="InterPro" id="IPR043739">
    <property type="entry name" value="DUF5684"/>
</dbReference>
<feature type="transmembrane region" description="Helical" evidence="1">
    <location>
        <begin position="6"/>
        <end position="24"/>
    </location>
</feature>
<organism evidence="2 5">
    <name type="scientific">Anaerobutyricum hallii</name>
    <dbReference type="NCBI Taxonomy" id="39488"/>
    <lineage>
        <taxon>Bacteria</taxon>
        <taxon>Bacillati</taxon>
        <taxon>Bacillota</taxon>
        <taxon>Clostridia</taxon>
        <taxon>Lachnospirales</taxon>
        <taxon>Lachnospiraceae</taxon>
        <taxon>Anaerobutyricum</taxon>
    </lineage>
</organism>
<dbReference type="RefSeq" id="WP_117983785.1">
    <property type="nucleotide sequence ID" value="NZ_CATVSP010000143.1"/>
</dbReference>
<evidence type="ECO:0000313" key="5">
    <source>
        <dbReference type="Proteomes" id="UP000262524"/>
    </source>
</evidence>
<keyword evidence="1" id="KW-1133">Transmembrane helix</keyword>
<evidence type="ECO:0000313" key="7">
    <source>
        <dbReference type="Proteomes" id="UP000283700"/>
    </source>
</evidence>
<protein>
    <submittedName>
        <fullName evidence="2">Uncharacterized protein</fullName>
    </submittedName>
</protein>
<dbReference type="EMBL" id="QRNJ01000058">
    <property type="protein sequence ID" value="RHK36082.1"/>
    <property type="molecule type" value="Genomic_DNA"/>
</dbReference>
<feature type="transmembrane region" description="Helical" evidence="1">
    <location>
        <begin position="80"/>
        <end position="99"/>
    </location>
</feature>
<dbReference type="Proteomes" id="UP000283497">
    <property type="component" value="Unassembled WGS sequence"/>
</dbReference>
<evidence type="ECO:0000313" key="4">
    <source>
        <dbReference type="EMBL" id="RHN16192.1"/>
    </source>
</evidence>
<proteinExistence type="predicted"/>
<dbReference type="EMBL" id="QRQO01000006">
    <property type="protein sequence ID" value="RHN16192.1"/>
    <property type="molecule type" value="Genomic_DNA"/>
</dbReference>
<dbReference type="EMBL" id="QSOE01000208">
    <property type="protein sequence ID" value="RGI75759.1"/>
    <property type="molecule type" value="Genomic_DNA"/>
</dbReference>
<name>A0A374MW96_9FIRM</name>
<evidence type="ECO:0000313" key="6">
    <source>
        <dbReference type="Proteomes" id="UP000283497"/>
    </source>
</evidence>
<evidence type="ECO:0000256" key="1">
    <source>
        <dbReference type="SAM" id="Phobius"/>
    </source>
</evidence>
<keyword evidence="1" id="KW-0472">Membrane</keyword>
<dbReference type="AlphaFoldDB" id="A0A374MW96"/>
<comment type="caution">
    <text evidence="2">The sequence shown here is derived from an EMBL/GenBank/DDBJ whole genome shotgun (WGS) entry which is preliminary data.</text>
</comment>
<sequence length="143" mass="17048">MKLTLFGIFYLLLYLYYIPTYWRIFNKLGRKGWEGIIPFYNHYIFFKEMWESRFFWIDIFSVIFSAIFATAYSFTDFAGYNLGVLLFDTIHLIIQFMICARIARTFGKGTFFGVALCFFPFVCYPILAFGKAMPIKTDSEMYR</sequence>